<comment type="similarity">
    <text evidence="2">Belongs to the GST superfamily.</text>
</comment>
<dbReference type="GO" id="GO:0012505">
    <property type="term" value="C:endomembrane system"/>
    <property type="evidence" value="ECO:0007669"/>
    <property type="project" value="UniProtKB-SubCell"/>
</dbReference>
<evidence type="ECO:0000256" key="10">
    <source>
        <dbReference type="ARBA" id="ARBA00022989"/>
    </source>
</evidence>
<sequence length="312" mass="35498">MLKKLAKGFVGLSVVGIGGAGFVYQRRLKENRSITAEEYNAAQNQEELQDAFNKIARKDRDMPEILFYRYTTCPFCGKVGAFMDYYGIPHTNVEVEPMFKKEIKYSDYKKVPQLRFNVMGHHGPYLVDSDLIIEQLARLVGAGDQLKDPKVNEWRGWARDSLVRHLVLNINTSLTEAWKGYDYIDSFDTIPYSNKVFLKVMGAPVMWLVAKYKTRPALLKAGELSESDDVREVLHRQVDRFVAEGLAGATPSKPFHGGARPDLADLDVYGVFQSVRGHRVYDDLLRSTKIGDWMAKMDEATKKPKYQLQTTA</sequence>
<dbReference type="UniPathway" id="UPA00662"/>
<keyword evidence="13" id="KW-0275">Fatty acid biosynthesis</keyword>
<evidence type="ECO:0000256" key="16">
    <source>
        <dbReference type="ARBA" id="ARBA00023931"/>
    </source>
</evidence>
<comment type="pathway">
    <text evidence="1">Lipid metabolism; prostaglandin biosynthesis.</text>
</comment>
<dbReference type="SUPFAM" id="SSF52833">
    <property type="entry name" value="Thioredoxin-like"/>
    <property type="match status" value="1"/>
</dbReference>
<dbReference type="InterPro" id="IPR036282">
    <property type="entry name" value="Glutathione-S-Trfase_C_sf"/>
</dbReference>
<comment type="catalytic activity">
    <reaction evidence="15">
        <text>prostaglandin H2 = (12S)-hydroxy-(5Z,8E,10E)-heptadecatrienoate + malonaldehyde</text>
        <dbReference type="Rhea" id="RHEA:48644"/>
        <dbReference type="ChEBI" id="CHEBI:57405"/>
        <dbReference type="ChEBI" id="CHEBI:90694"/>
        <dbReference type="ChEBI" id="CHEBI:566274"/>
    </reaction>
    <physiologicalReaction direction="left-to-right" evidence="15">
        <dbReference type="Rhea" id="RHEA:48645"/>
    </physiologicalReaction>
</comment>
<organism evidence="20">
    <name type="scientific">Neobodo designis</name>
    <name type="common">Flagellated protozoan</name>
    <name type="synonym">Bodo designis</name>
    <dbReference type="NCBI Taxonomy" id="312471"/>
    <lineage>
        <taxon>Eukaryota</taxon>
        <taxon>Discoba</taxon>
        <taxon>Euglenozoa</taxon>
        <taxon>Kinetoplastea</taxon>
        <taxon>Metakinetoplastina</taxon>
        <taxon>Neobodonida</taxon>
        <taxon>Neobodo</taxon>
    </lineage>
</organism>
<keyword evidence="10" id="KW-1133">Transmembrane helix</keyword>
<dbReference type="GO" id="GO:0005739">
    <property type="term" value="C:mitochondrion"/>
    <property type="evidence" value="ECO:0007669"/>
    <property type="project" value="TreeGrafter"/>
</dbReference>
<gene>
    <name evidence="20" type="ORF">NDES1114_LOCUS211</name>
</gene>
<evidence type="ECO:0000256" key="12">
    <source>
        <dbReference type="ARBA" id="ARBA00023136"/>
    </source>
</evidence>
<comment type="catalytic activity">
    <reaction evidence="16">
        <text>prostaglandin H2 = prostaglandin E2</text>
        <dbReference type="Rhea" id="RHEA:12893"/>
        <dbReference type="ChEBI" id="CHEBI:57405"/>
        <dbReference type="ChEBI" id="CHEBI:606564"/>
        <dbReference type="EC" id="5.3.99.3"/>
    </reaction>
    <physiologicalReaction direction="left-to-right" evidence="16">
        <dbReference type="Rhea" id="RHEA:12894"/>
    </physiologicalReaction>
</comment>
<evidence type="ECO:0000256" key="7">
    <source>
        <dbReference type="ARBA" id="ARBA00022585"/>
    </source>
</evidence>
<evidence type="ECO:0000256" key="15">
    <source>
        <dbReference type="ARBA" id="ARBA00023930"/>
    </source>
</evidence>
<keyword evidence="14" id="KW-0413">Isomerase</keyword>
<keyword evidence="6" id="KW-0444">Lipid biosynthesis</keyword>
<dbReference type="InterPro" id="IPR040079">
    <property type="entry name" value="Glutathione_S-Trfase"/>
</dbReference>
<keyword evidence="11" id="KW-0443">Lipid metabolism</keyword>
<reference evidence="20" key="1">
    <citation type="submission" date="2021-01" db="EMBL/GenBank/DDBJ databases">
        <authorList>
            <person name="Corre E."/>
            <person name="Pelletier E."/>
            <person name="Niang G."/>
            <person name="Scheremetjew M."/>
            <person name="Finn R."/>
            <person name="Kale V."/>
            <person name="Holt S."/>
            <person name="Cochrane G."/>
            <person name="Meng A."/>
            <person name="Brown T."/>
            <person name="Cohen L."/>
        </authorList>
    </citation>
    <scope>NUCLEOTIDE SEQUENCE</scope>
    <source>
        <strain evidence="20">CCAP 1951/1</strain>
    </source>
</reference>
<evidence type="ECO:0000256" key="9">
    <source>
        <dbReference type="ARBA" id="ARBA00022832"/>
    </source>
</evidence>
<dbReference type="EC" id="5.3.99.3" evidence="3"/>
<feature type="domain" description="GST N-terminal" evidence="19">
    <location>
        <begin position="68"/>
        <end position="139"/>
    </location>
</feature>
<evidence type="ECO:0000259" key="19">
    <source>
        <dbReference type="Pfam" id="PF13417"/>
    </source>
</evidence>
<keyword evidence="7" id="KW-0643">Prostaglandin biosynthesis</keyword>
<dbReference type="PROSITE" id="PS51354">
    <property type="entry name" value="GLUTAREDOXIN_2"/>
    <property type="match status" value="1"/>
</dbReference>
<evidence type="ECO:0000256" key="5">
    <source>
        <dbReference type="ARBA" id="ARBA00022501"/>
    </source>
</evidence>
<dbReference type="SFLD" id="SFLDS00019">
    <property type="entry name" value="Glutathione_Transferase_(cytos"/>
    <property type="match status" value="1"/>
</dbReference>
<dbReference type="PANTHER" id="PTHR12782">
    <property type="entry name" value="MICROSOMAL PROSTAGLANDIN E SYNTHASE-2"/>
    <property type="match status" value="1"/>
</dbReference>
<dbReference type="PANTHER" id="PTHR12782:SF9">
    <property type="entry name" value="PROSTAGLANDIN E SYNTHASE 2"/>
    <property type="match status" value="1"/>
</dbReference>
<protein>
    <recommendedName>
        <fullName evidence="4">Prostaglandin E synthase 2</fullName>
        <ecNumber evidence="3">5.3.99.3</ecNumber>
    </recommendedName>
    <alternativeName>
        <fullName evidence="17">Microsomal prostaglandin E synthase 2</fullName>
    </alternativeName>
</protein>
<name>A0A7S1KWS3_NEODS</name>
<evidence type="ECO:0000256" key="4">
    <source>
        <dbReference type="ARBA" id="ARBA00019474"/>
    </source>
</evidence>
<evidence type="ECO:0000313" key="20">
    <source>
        <dbReference type="EMBL" id="CAD9087992.1"/>
    </source>
</evidence>
<proteinExistence type="inferred from homology"/>
<dbReference type="Gene3D" id="1.20.1050.10">
    <property type="match status" value="1"/>
</dbReference>
<dbReference type="InterPro" id="IPR036249">
    <property type="entry name" value="Thioredoxin-like_sf"/>
</dbReference>
<keyword evidence="8" id="KW-0812">Transmembrane</keyword>
<evidence type="ECO:0000256" key="17">
    <source>
        <dbReference type="ARBA" id="ARBA00031041"/>
    </source>
</evidence>
<dbReference type="SFLD" id="SFLDG01182">
    <property type="entry name" value="Prostaglandin_E_synthase_like"/>
    <property type="match status" value="1"/>
</dbReference>
<evidence type="ECO:0000256" key="2">
    <source>
        <dbReference type="ARBA" id="ARBA00007409"/>
    </source>
</evidence>
<evidence type="ECO:0000256" key="3">
    <source>
        <dbReference type="ARBA" id="ARBA00012203"/>
    </source>
</evidence>
<evidence type="ECO:0000256" key="11">
    <source>
        <dbReference type="ARBA" id="ARBA00023098"/>
    </source>
</evidence>
<keyword evidence="12" id="KW-0472">Membrane</keyword>
<dbReference type="SFLD" id="SFLDG01203">
    <property type="entry name" value="Prostaglandin_E_synthase_like1"/>
    <property type="match status" value="1"/>
</dbReference>
<dbReference type="CDD" id="cd03197">
    <property type="entry name" value="GST_C_mPGES2"/>
    <property type="match status" value="1"/>
</dbReference>
<accession>A0A7S1KWS3</accession>
<dbReference type="AlphaFoldDB" id="A0A7S1KWS3"/>
<evidence type="ECO:0000256" key="18">
    <source>
        <dbReference type="ARBA" id="ARBA00037847"/>
    </source>
</evidence>
<dbReference type="InterPro" id="IPR004045">
    <property type="entry name" value="Glutathione_S-Trfase_N"/>
</dbReference>
<dbReference type="InterPro" id="IPR034335">
    <property type="entry name" value="PGES2_C"/>
</dbReference>
<dbReference type="Gene3D" id="3.40.30.10">
    <property type="entry name" value="Glutaredoxin"/>
    <property type="match status" value="1"/>
</dbReference>
<evidence type="ECO:0000256" key="8">
    <source>
        <dbReference type="ARBA" id="ARBA00022692"/>
    </source>
</evidence>
<dbReference type="EMBL" id="HBGF01000292">
    <property type="protein sequence ID" value="CAD9087992.1"/>
    <property type="molecule type" value="Transcribed_RNA"/>
</dbReference>
<keyword evidence="5" id="KW-0644">Prostaglandin metabolism</keyword>
<evidence type="ECO:0000256" key="14">
    <source>
        <dbReference type="ARBA" id="ARBA00023235"/>
    </source>
</evidence>
<keyword evidence="9" id="KW-0276">Fatty acid metabolism</keyword>
<dbReference type="Pfam" id="PF13417">
    <property type="entry name" value="GST_N_3"/>
    <property type="match status" value="1"/>
</dbReference>
<dbReference type="GO" id="GO:0001516">
    <property type="term" value="P:prostaglandin biosynthetic process"/>
    <property type="evidence" value="ECO:0007669"/>
    <property type="project" value="UniProtKB-UniPathway"/>
</dbReference>
<dbReference type="InterPro" id="IPR034334">
    <property type="entry name" value="PGES2"/>
</dbReference>
<comment type="subcellular location">
    <subcellularLocation>
        <location evidence="18">Endomembrane system</location>
        <topology evidence="18">Single-pass membrane protein</topology>
    </subcellularLocation>
</comment>
<evidence type="ECO:0000256" key="13">
    <source>
        <dbReference type="ARBA" id="ARBA00023160"/>
    </source>
</evidence>
<evidence type="ECO:0000256" key="6">
    <source>
        <dbReference type="ARBA" id="ARBA00022516"/>
    </source>
</evidence>
<dbReference type="SUPFAM" id="SSF47616">
    <property type="entry name" value="GST C-terminal domain-like"/>
    <property type="match status" value="1"/>
</dbReference>
<dbReference type="GO" id="GO:0050220">
    <property type="term" value="F:prostaglandin-E synthase activity"/>
    <property type="evidence" value="ECO:0007669"/>
    <property type="project" value="UniProtKB-EC"/>
</dbReference>
<evidence type="ECO:0000256" key="1">
    <source>
        <dbReference type="ARBA" id="ARBA00004702"/>
    </source>
</evidence>